<evidence type="ECO:0000256" key="1">
    <source>
        <dbReference type="ARBA" id="ARBA00023015"/>
    </source>
</evidence>
<evidence type="ECO:0000313" key="5">
    <source>
        <dbReference type="EMBL" id="SEK51055.1"/>
    </source>
</evidence>
<dbReference type="PANTHER" id="PTHR33204">
    <property type="entry name" value="TRANSCRIPTIONAL REGULATOR, MARR FAMILY"/>
    <property type="match status" value="1"/>
</dbReference>
<dbReference type="AlphaFoldDB" id="A0A1H7HS76"/>
<evidence type="ECO:0000313" key="6">
    <source>
        <dbReference type="Proteomes" id="UP000198984"/>
    </source>
</evidence>
<keyword evidence="3" id="KW-0804">Transcription</keyword>
<sequence length="123" mass="13994">MYQKKLPEDLECGITITMRSFGGKWKPCIIDAIDKGFRRPSELHKVITEATPRVIDLQLRELETAGIVYKETGSGFPLYTAYYLTEKGESILPILALMNSWGLQNKSGVHDLQHQKKNRVICI</sequence>
<proteinExistence type="predicted"/>
<dbReference type="PANTHER" id="PTHR33204:SF29">
    <property type="entry name" value="TRANSCRIPTIONAL REGULATOR"/>
    <property type="match status" value="1"/>
</dbReference>
<name>A0A1H7HS76_9BACT</name>
<evidence type="ECO:0000259" key="4">
    <source>
        <dbReference type="PROSITE" id="PS51118"/>
    </source>
</evidence>
<dbReference type="PROSITE" id="PS51118">
    <property type="entry name" value="HTH_HXLR"/>
    <property type="match status" value="1"/>
</dbReference>
<dbReference type="InterPro" id="IPR002577">
    <property type="entry name" value="HTH_HxlR"/>
</dbReference>
<evidence type="ECO:0000256" key="3">
    <source>
        <dbReference type="ARBA" id="ARBA00023163"/>
    </source>
</evidence>
<dbReference type="Gene3D" id="1.10.10.10">
    <property type="entry name" value="Winged helix-like DNA-binding domain superfamily/Winged helix DNA-binding domain"/>
    <property type="match status" value="1"/>
</dbReference>
<dbReference type="InterPro" id="IPR036390">
    <property type="entry name" value="WH_DNA-bd_sf"/>
</dbReference>
<organism evidence="5 6">
    <name type="scientific">Chitinophaga rupis</name>
    <dbReference type="NCBI Taxonomy" id="573321"/>
    <lineage>
        <taxon>Bacteria</taxon>
        <taxon>Pseudomonadati</taxon>
        <taxon>Bacteroidota</taxon>
        <taxon>Chitinophagia</taxon>
        <taxon>Chitinophagales</taxon>
        <taxon>Chitinophagaceae</taxon>
        <taxon>Chitinophaga</taxon>
    </lineage>
</organism>
<dbReference type="SUPFAM" id="SSF46785">
    <property type="entry name" value="Winged helix' DNA-binding domain"/>
    <property type="match status" value="1"/>
</dbReference>
<dbReference type="EMBL" id="FOBB01000001">
    <property type="protein sequence ID" value="SEK51055.1"/>
    <property type="molecule type" value="Genomic_DNA"/>
</dbReference>
<dbReference type="RefSeq" id="WP_089906413.1">
    <property type="nucleotide sequence ID" value="NZ_FOBB01000001.1"/>
</dbReference>
<keyword evidence="1" id="KW-0805">Transcription regulation</keyword>
<dbReference type="Proteomes" id="UP000198984">
    <property type="component" value="Unassembled WGS sequence"/>
</dbReference>
<evidence type="ECO:0000256" key="2">
    <source>
        <dbReference type="ARBA" id="ARBA00023125"/>
    </source>
</evidence>
<keyword evidence="6" id="KW-1185">Reference proteome</keyword>
<dbReference type="GO" id="GO:0003677">
    <property type="term" value="F:DNA binding"/>
    <property type="evidence" value="ECO:0007669"/>
    <property type="project" value="UniProtKB-KW"/>
</dbReference>
<accession>A0A1H7HS76</accession>
<dbReference type="Pfam" id="PF01638">
    <property type="entry name" value="HxlR"/>
    <property type="match status" value="1"/>
</dbReference>
<gene>
    <name evidence="5" type="ORF">SAMN04488505_101333</name>
</gene>
<dbReference type="OrthoDB" id="8231503at2"/>
<reference evidence="5 6" key="1">
    <citation type="submission" date="2016-10" db="EMBL/GenBank/DDBJ databases">
        <authorList>
            <person name="de Groot N.N."/>
        </authorList>
    </citation>
    <scope>NUCLEOTIDE SEQUENCE [LARGE SCALE GENOMIC DNA]</scope>
    <source>
        <strain evidence="5 6">DSM 21039</strain>
    </source>
</reference>
<feature type="domain" description="HTH hxlR-type" evidence="4">
    <location>
        <begin position="12"/>
        <end position="110"/>
    </location>
</feature>
<protein>
    <submittedName>
        <fullName evidence="5">Transcriptional regulator, HxlR family</fullName>
    </submittedName>
</protein>
<dbReference type="InterPro" id="IPR036388">
    <property type="entry name" value="WH-like_DNA-bd_sf"/>
</dbReference>
<keyword evidence="2" id="KW-0238">DNA-binding</keyword>
<dbReference type="STRING" id="573321.SAMN04488505_101333"/>